<reference evidence="2 3" key="1">
    <citation type="submission" date="2014-04" db="EMBL/GenBank/DDBJ databases">
        <authorList>
            <consortium name="DOE Joint Genome Institute"/>
            <person name="Kuo A."/>
            <person name="Zuccaro A."/>
            <person name="Kohler A."/>
            <person name="Nagy L.G."/>
            <person name="Floudas D."/>
            <person name="Copeland A."/>
            <person name="Barry K.W."/>
            <person name="Cichocki N."/>
            <person name="Veneault-Fourrey C."/>
            <person name="LaButti K."/>
            <person name="Lindquist E.A."/>
            <person name="Lipzen A."/>
            <person name="Lundell T."/>
            <person name="Morin E."/>
            <person name="Murat C."/>
            <person name="Sun H."/>
            <person name="Tunlid A."/>
            <person name="Henrissat B."/>
            <person name="Grigoriev I.V."/>
            <person name="Hibbett D.S."/>
            <person name="Martin F."/>
            <person name="Nordberg H.P."/>
            <person name="Cantor M.N."/>
            <person name="Hua S.X."/>
        </authorList>
    </citation>
    <scope>NUCLEOTIDE SEQUENCE [LARGE SCALE GENOMIC DNA]</scope>
    <source>
        <strain evidence="2 3">MAFF 305830</strain>
    </source>
</reference>
<dbReference type="STRING" id="933852.A0A0C3B0D5"/>
<dbReference type="AlphaFoldDB" id="A0A0C3B0D5"/>
<keyword evidence="3" id="KW-1185">Reference proteome</keyword>
<evidence type="ECO:0000313" key="3">
    <source>
        <dbReference type="Proteomes" id="UP000054097"/>
    </source>
</evidence>
<feature type="compositionally biased region" description="Basic residues" evidence="1">
    <location>
        <begin position="112"/>
        <end position="127"/>
    </location>
</feature>
<dbReference type="InterPro" id="IPR012808">
    <property type="entry name" value="CHP02453"/>
</dbReference>
<dbReference type="NCBIfam" id="TIGR02453">
    <property type="entry name" value="TIGR02453 family protein"/>
    <property type="match status" value="1"/>
</dbReference>
<feature type="compositionally biased region" description="Basic and acidic residues" evidence="1">
    <location>
        <begin position="29"/>
        <end position="38"/>
    </location>
</feature>
<dbReference type="PANTHER" id="PTHR36452">
    <property type="entry name" value="CHROMOSOME 12, WHOLE GENOME SHOTGUN SEQUENCE"/>
    <property type="match status" value="1"/>
</dbReference>
<dbReference type="Pfam" id="PF09365">
    <property type="entry name" value="DUF2461"/>
    <property type="match status" value="1"/>
</dbReference>
<dbReference type="EMBL" id="KN824318">
    <property type="protein sequence ID" value="KIM24996.1"/>
    <property type="molecule type" value="Genomic_DNA"/>
</dbReference>
<reference evidence="3" key="2">
    <citation type="submission" date="2015-01" db="EMBL/GenBank/DDBJ databases">
        <title>Evolutionary Origins and Diversification of the Mycorrhizal Mutualists.</title>
        <authorList>
            <consortium name="DOE Joint Genome Institute"/>
            <consortium name="Mycorrhizal Genomics Consortium"/>
            <person name="Kohler A."/>
            <person name="Kuo A."/>
            <person name="Nagy L.G."/>
            <person name="Floudas D."/>
            <person name="Copeland A."/>
            <person name="Barry K.W."/>
            <person name="Cichocki N."/>
            <person name="Veneault-Fourrey C."/>
            <person name="LaButti K."/>
            <person name="Lindquist E.A."/>
            <person name="Lipzen A."/>
            <person name="Lundell T."/>
            <person name="Morin E."/>
            <person name="Murat C."/>
            <person name="Riley R."/>
            <person name="Ohm R."/>
            <person name="Sun H."/>
            <person name="Tunlid A."/>
            <person name="Henrissat B."/>
            <person name="Grigoriev I.V."/>
            <person name="Hibbett D.S."/>
            <person name="Martin F."/>
        </authorList>
    </citation>
    <scope>NUCLEOTIDE SEQUENCE [LARGE SCALE GENOMIC DNA]</scope>
    <source>
        <strain evidence="3">MAFF 305830</strain>
    </source>
</reference>
<organism evidence="2 3">
    <name type="scientific">Serendipita vermifera MAFF 305830</name>
    <dbReference type="NCBI Taxonomy" id="933852"/>
    <lineage>
        <taxon>Eukaryota</taxon>
        <taxon>Fungi</taxon>
        <taxon>Dikarya</taxon>
        <taxon>Basidiomycota</taxon>
        <taxon>Agaricomycotina</taxon>
        <taxon>Agaricomycetes</taxon>
        <taxon>Sebacinales</taxon>
        <taxon>Serendipitaceae</taxon>
        <taxon>Serendipita</taxon>
    </lineage>
</organism>
<feature type="compositionally biased region" description="Basic residues" evidence="1">
    <location>
        <begin position="82"/>
        <end position="101"/>
    </location>
</feature>
<feature type="compositionally biased region" description="Acidic residues" evidence="1">
    <location>
        <begin position="64"/>
        <end position="75"/>
    </location>
</feature>
<dbReference type="Proteomes" id="UP000054097">
    <property type="component" value="Unassembled WGS sequence"/>
</dbReference>
<sequence>MLEESVDWWLRGRAKAGVPIERLAIRYEDEEGWKEFPQPKKRARKDVSESEGSEYASDEHSEVEIVDSDALDEETPPPTSSAKKRGRESKNSPTKKNKGVGKKVESPGKNSKGVKPKKASSSSKKRKREDSDEDEDGDDNFEVVGTIVPAPTTGMVPAGQISKNTLNFLKKLQDPKCNDREWFKLHDPVFRQAEKEWTDFVEEFTNVLTEVDDEIPHLPPKDLVHRIYRDVRFSNDKTPYKTNFSASFSRTGRKGIFAHYHITPLVVKPGGSIFAAGSWCPGKNELEQIRTHIKRNPLPLREAISDPTFVSLFGPATWSKDKRQNIFGAEDQLKVAPKGVAKDHPSIDLLKCRSFGVVHRLTDEQVLSKDFKDILGAVAEGAKPFVHRLNHMMTIGVEDDDEAADSS</sequence>
<evidence type="ECO:0000313" key="2">
    <source>
        <dbReference type="EMBL" id="KIM24996.1"/>
    </source>
</evidence>
<evidence type="ECO:0000256" key="1">
    <source>
        <dbReference type="SAM" id="MobiDB-lite"/>
    </source>
</evidence>
<gene>
    <name evidence="2" type="ORF">M408DRAFT_26585</name>
</gene>
<accession>A0A0C3B0D5</accession>
<dbReference type="HOGENOM" id="CLU_036742_3_0_1"/>
<dbReference type="OrthoDB" id="2537769at2759"/>
<name>A0A0C3B0D5_SERVB</name>
<proteinExistence type="predicted"/>
<dbReference type="PANTHER" id="PTHR36452:SF1">
    <property type="entry name" value="DUF2461 DOMAIN-CONTAINING PROTEIN"/>
    <property type="match status" value="1"/>
</dbReference>
<feature type="region of interest" description="Disordered" evidence="1">
    <location>
        <begin position="29"/>
        <end position="142"/>
    </location>
</feature>
<feature type="compositionally biased region" description="Acidic residues" evidence="1">
    <location>
        <begin position="131"/>
        <end position="141"/>
    </location>
</feature>
<protein>
    <submittedName>
        <fullName evidence="2">Uncharacterized protein</fullName>
    </submittedName>
</protein>